<accession>A0A0R1X6W4</accession>
<dbReference type="AlphaFoldDB" id="A0A0R1X6W4"/>
<dbReference type="STRING" id="1423782.FD32_GL000559"/>
<dbReference type="Gene3D" id="3.40.50.300">
    <property type="entry name" value="P-loop containing nucleotide triphosphate hydrolases"/>
    <property type="match status" value="1"/>
</dbReference>
<organism evidence="1 2">
    <name type="scientific">Limosilactobacillus panis DSM 6035</name>
    <dbReference type="NCBI Taxonomy" id="1423782"/>
    <lineage>
        <taxon>Bacteria</taxon>
        <taxon>Bacillati</taxon>
        <taxon>Bacillota</taxon>
        <taxon>Bacilli</taxon>
        <taxon>Lactobacillales</taxon>
        <taxon>Lactobacillaceae</taxon>
        <taxon>Limosilactobacillus</taxon>
    </lineage>
</organism>
<dbReference type="Proteomes" id="UP000051412">
    <property type="component" value="Unassembled WGS sequence"/>
</dbReference>
<sequence>MADADLIIVLDEGEVVGQGTHAQLKAENKTYQQIVDSQIQKGDEERASRTKKD</sequence>
<evidence type="ECO:0008006" key="3">
    <source>
        <dbReference type="Google" id="ProtNLM"/>
    </source>
</evidence>
<dbReference type="EMBL" id="AZGM01000103">
    <property type="protein sequence ID" value="KRM25951.1"/>
    <property type="molecule type" value="Genomic_DNA"/>
</dbReference>
<evidence type="ECO:0000313" key="1">
    <source>
        <dbReference type="EMBL" id="KRM25951.1"/>
    </source>
</evidence>
<protein>
    <recommendedName>
        <fullName evidence="3">ABC transporter domain-containing protein</fullName>
    </recommendedName>
</protein>
<dbReference type="InterPro" id="IPR027417">
    <property type="entry name" value="P-loop_NTPase"/>
</dbReference>
<dbReference type="PATRIC" id="fig|1423782.4.peg.578"/>
<gene>
    <name evidence="1" type="ORF">FD32_GL000559</name>
</gene>
<name>A0A0R1X6W4_9LACO</name>
<dbReference type="SUPFAM" id="SSF52540">
    <property type="entry name" value="P-loop containing nucleoside triphosphate hydrolases"/>
    <property type="match status" value="1"/>
</dbReference>
<reference evidence="1 2" key="1">
    <citation type="journal article" date="2015" name="Genome Announc.">
        <title>Expanding the biotechnology potential of lactobacilli through comparative genomics of 213 strains and associated genera.</title>
        <authorList>
            <person name="Sun Z."/>
            <person name="Harris H.M."/>
            <person name="McCann A."/>
            <person name="Guo C."/>
            <person name="Argimon S."/>
            <person name="Zhang W."/>
            <person name="Yang X."/>
            <person name="Jeffery I.B."/>
            <person name="Cooney J.C."/>
            <person name="Kagawa T.F."/>
            <person name="Liu W."/>
            <person name="Song Y."/>
            <person name="Salvetti E."/>
            <person name="Wrobel A."/>
            <person name="Rasinkangas P."/>
            <person name="Parkhill J."/>
            <person name="Rea M.C."/>
            <person name="O'Sullivan O."/>
            <person name="Ritari J."/>
            <person name="Douillard F.P."/>
            <person name="Paul Ross R."/>
            <person name="Yang R."/>
            <person name="Briner A.E."/>
            <person name="Felis G.E."/>
            <person name="de Vos W.M."/>
            <person name="Barrangou R."/>
            <person name="Klaenhammer T.R."/>
            <person name="Caufield P.W."/>
            <person name="Cui Y."/>
            <person name="Zhang H."/>
            <person name="O'Toole P.W."/>
        </authorList>
    </citation>
    <scope>NUCLEOTIDE SEQUENCE [LARGE SCALE GENOMIC DNA]</scope>
    <source>
        <strain evidence="1 2">DSM 6035</strain>
    </source>
</reference>
<comment type="caution">
    <text evidence="1">The sequence shown here is derived from an EMBL/GenBank/DDBJ whole genome shotgun (WGS) entry which is preliminary data.</text>
</comment>
<keyword evidence="2" id="KW-1185">Reference proteome</keyword>
<evidence type="ECO:0000313" key="2">
    <source>
        <dbReference type="Proteomes" id="UP000051412"/>
    </source>
</evidence>
<proteinExistence type="predicted"/>